<dbReference type="EMBL" id="JABMIG020000043">
    <property type="protein sequence ID" value="KAL3798853.1"/>
    <property type="molecule type" value="Genomic_DNA"/>
</dbReference>
<dbReference type="AlphaFoldDB" id="A0ABD3QG66"/>
<organism evidence="1 2">
    <name type="scientific">Cyclotella cryptica</name>
    <dbReference type="NCBI Taxonomy" id="29204"/>
    <lineage>
        <taxon>Eukaryota</taxon>
        <taxon>Sar</taxon>
        <taxon>Stramenopiles</taxon>
        <taxon>Ochrophyta</taxon>
        <taxon>Bacillariophyta</taxon>
        <taxon>Coscinodiscophyceae</taxon>
        <taxon>Thalassiosirophycidae</taxon>
        <taxon>Stephanodiscales</taxon>
        <taxon>Stephanodiscaceae</taxon>
        <taxon>Cyclotella</taxon>
    </lineage>
</organism>
<comment type="caution">
    <text evidence="1">The sequence shown here is derived from an EMBL/GenBank/DDBJ whole genome shotgun (WGS) entry which is preliminary data.</text>
</comment>
<protein>
    <submittedName>
        <fullName evidence="1">Uncharacterized protein</fullName>
    </submittedName>
</protein>
<proteinExistence type="predicted"/>
<evidence type="ECO:0000313" key="1">
    <source>
        <dbReference type="EMBL" id="KAL3798853.1"/>
    </source>
</evidence>
<evidence type="ECO:0000313" key="2">
    <source>
        <dbReference type="Proteomes" id="UP001516023"/>
    </source>
</evidence>
<dbReference type="Proteomes" id="UP001516023">
    <property type="component" value="Unassembled WGS sequence"/>
</dbReference>
<accession>A0ABD3QG66</accession>
<name>A0ABD3QG66_9STRA</name>
<gene>
    <name evidence="1" type="ORF">HJC23_004641</name>
</gene>
<keyword evidence="2" id="KW-1185">Reference proteome</keyword>
<sequence length="180" mass="19961">MSPASPVAQAQGLALLEEWPRHNSLTEHNEITAPSNPKKQVTFSAYSSARFYKCDSTYRSNMSYTSADCKMFRAAVAQEGLRIQRLVSSCPPTKTGNVIHHLVELNALAMEELIGIEHLVSKDAPIRLLHERRAHSSIVLKAQKETQRREDLCVDVVARVAVASSSRNIRKARLRAALAA</sequence>
<reference evidence="1 2" key="1">
    <citation type="journal article" date="2020" name="G3 (Bethesda)">
        <title>Improved Reference Genome for Cyclotella cryptica CCMP332, a Model for Cell Wall Morphogenesis, Salinity Adaptation, and Lipid Production in Diatoms (Bacillariophyta).</title>
        <authorList>
            <person name="Roberts W.R."/>
            <person name="Downey K.M."/>
            <person name="Ruck E.C."/>
            <person name="Traller J.C."/>
            <person name="Alverson A.J."/>
        </authorList>
    </citation>
    <scope>NUCLEOTIDE SEQUENCE [LARGE SCALE GENOMIC DNA]</scope>
    <source>
        <strain evidence="1 2">CCMP332</strain>
    </source>
</reference>